<dbReference type="SUPFAM" id="SSF47923">
    <property type="entry name" value="Ypt/Rab-GAP domain of gyp1p"/>
    <property type="match status" value="2"/>
</dbReference>
<dbReference type="Proteomes" id="UP000789706">
    <property type="component" value="Unassembled WGS sequence"/>
</dbReference>
<gene>
    <name evidence="2" type="ORF">DEBURN_LOCUS2948</name>
</gene>
<evidence type="ECO:0000313" key="2">
    <source>
        <dbReference type="EMBL" id="CAG8466590.1"/>
    </source>
</evidence>
<protein>
    <submittedName>
        <fullName evidence="2">2089_t:CDS:1</fullName>
    </submittedName>
</protein>
<dbReference type="InterPro" id="IPR000195">
    <property type="entry name" value="Rab-GAP-TBC_dom"/>
</dbReference>
<name>A0A9N8Z3P1_9GLOM</name>
<dbReference type="PANTHER" id="PTHR47219">
    <property type="entry name" value="RAB GTPASE-ACTIVATING PROTEIN 1-LIKE"/>
    <property type="match status" value="1"/>
</dbReference>
<dbReference type="InterPro" id="IPR050302">
    <property type="entry name" value="Rab_GAP_TBC_domain"/>
</dbReference>
<reference evidence="2" key="1">
    <citation type="submission" date="2021-06" db="EMBL/GenBank/DDBJ databases">
        <authorList>
            <person name="Kallberg Y."/>
            <person name="Tangrot J."/>
            <person name="Rosling A."/>
        </authorList>
    </citation>
    <scope>NUCLEOTIDE SEQUENCE</scope>
    <source>
        <strain evidence="2">AZ414A</strain>
    </source>
</reference>
<dbReference type="AlphaFoldDB" id="A0A9N8Z3P1"/>
<dbReference type="PROSITE" id="PS50086">
    <property type="entry name" value="TBC_RABGAP"/>
    <property type="match status" value="1"/>
</dbReference>
<accession>A0A9N8Z3P1</accession>
<dbReference type="Gene3D" id="1.10.472.80">
    <property type="entry name" value="Ypt/Rab-GAP domain of gyp1p, domain 3"/>
    <property type="match status" value="1"/>
</dbReference>
<comment type="caution">
    <text evidence="2">The sequence shown here is derived from an EMBL/GenBank/DDBJ whole genome shotgun (WGS) entry which is preliminary data.</text>
</comment>
<dbReference type="GO" id="GO:0005096">
    <property type="term" value="F:GTPase activator activity"/>
    <property type="evidence" value="ECO:0007669"/>
    <property type="project" value="TreeGrafter"/>
</dbReference>
<dbReference type="SMART" id="SM00164">
    <property type="entry name" value="TBC"/>
    <property type="match status" value="1"/>
</dbReference>
<dbReference type="OrthoDB" id="294251at2759"/>
<keyword evidence="3" id="KW-1185">Reference proteome</keyword>
<dbReference type="EMBL" id="CAJVPK010000173">
    <property type="protein sequence ID" value="CAG8466590.1"/>
    <property type="molecule type" value="Genomic_DNA"/>
</dbReference>
<sequence>MPSKSGKQTPIVITVSISKISYNSIPLSFNPYDNLSMYDNSLYDNSSYSSYKNGSQHDIPSYHNTNVRRYASMPRIRRFDLDINKYFDRIELLSRNNNDIINDELLQLLQSSKEKDFNVNNSGYINNDKNNDSLSYKGYLRKCYSASFEMSSLGRYNNVDNIYNDDNIYNIYDNNIYNNEINLVREKEIINSSNFDTNNGINLVREKEIINSVNSDTNKASNGREQDNSIRMLYEYYQITCPKDDTAMDQFCGAVDRYGFVISEDEDDLIPELSLEEIRHEKKDTERSQKWAEWVESKKFIKKSGKFGISSFVFPRDTKFQNRVSKGVPDPWRQPVWYFLLTNGVSETDLDDATIRNYKELLTLPSPHERQIDLDIPRSLHSHIMFRTRYGPGQRSLFNILRAFSNYDSQVGYCQGMTNIVTILLMYYTEENSFVMLTRLFSRCNLHNLYIPGFPALLESFYVQEKLMELYTPKIALKFNELQISNTAYATRWYITLFTSDVVPHHTMLRIWDLMMLYGFDVLYFVAVALLNYHEDVLLSSSFEQIMSTLSTILAIDDDDKLMKKVHKLYEKKGRKQLIDTLKAEYRNQVQ</sequence>
<dbReference type="GO" id="GO:0031267">
    <property type="term" value="F:small GTPase binding"/>
    <property type="evidence" value="ECO:0007669"/>
    <property type="project" value="TreeGrafter"/>
</dbReference>
<organism evidence="2 3">
    <name type="scientific">Diversispora eburnea</name>
    <dbReference type="NCBI Taxonomy" id="1213867"/>
    <lineage>
        <taxon>Eukaryota</taxon>
        <taxon>Fungi</taxon>
        <taxon>Fungi incertae sedis</taxon>
        <taxon>Mucoromycota</taxon>
        <taxon>Glomeromycotina</taxon>
        <taxon>Glomeromycetes</taxon>
        <taxon>Diversisporales</taxon>
        <taxon>Diversisporaceae</taxon>
        <taxon>Diversispora</taxon>
    </lineage>
</organism>
<dbReference type="Gene3D" id="1.10.8.270">
    <property type="entry name" value="putative rabgap domain of human tbc1 domain family member 14 like domains"/>
    <property type="match status" value="1"/>
</dbReference>
<dbReference type="FunFam" id="1.10.8.270:FF:000016">
    <property type="entry name" value="TBC1 domain family member 2A"/>
    <property type="match status" value="1"/>
</dbReference>
<dbReference type="InterPro" id="IPR035969">
    <property type="entry name" value="Rab-GAP_TBC_sf"/>
</dbReference>
<dbReference type="Pfam" id="PF00566">
    <property type="entry name" value="RabGAP-TBC"/>
    <property type="match status" value="1"/>
</dbReference>
<feature type="domain" description="Rab-GAP TBC" evidence="1">
    <location>
        <begin position="327"/>
        <end position="519"/>
    </location>
</feature>
<evidence type="ECO:0000259" key="1">
    <source>
        <dbReference type="PROSITE" id="PS50086"/>
    </source>
</evidence>
<dbReference type="PANTHER" id="PTHR47219:SF9">
    <property type="entry name" value="GTPASE ACTIVATING PROTEIN AND CENTROSOME-ASSOCIATED, ISOFORM B"/>
    <property type="match status" value="1"/>
</dbReference>
<evidence type="ECO:0000313" key="3">
    <source>
        <dbReference type="Proteomes" id="UP000789706"/>
    </source>
</evidence>
<proteinExistence type="predicted"/>